<name>A0A173TFB9_9FIRM</name>
<evidence type="ECO:0000313" key="2">
    <source>
        <dbReference type="Proteomes" id="UP000095727"/>
    </source>
</evidence>
<sequence length="146" mass="17282">MLLKKMQQYWMSILKNKKIFMRNYYICKIFAMILIVLIVFTGCGQNRITEKEEKKETVESEMNAEVKKTVQTFRSVYMKEKSELNTLKVKRKIINCLEEKGYAAVDCDNQIDMVNREKVEEFCKAAEKEEQATVDIVQPNRDSLQY</sequence>
<protein>
    <recommendedName>
        <fullName evidence="3">Lipoprotein</fullName>
    </recommendedName>
</protein>
<dbReference type="EMBL" id="CYXR01000015">
    <property type="protein sequence ID" value="CUN01503.1"/>
    <property type="molecule type" value="Genomic_DNA"/>
</dbReference>
<dbReference type="AlphaFoldDB" id="A0A173TFB9"/>
<dbReference type="InterPro" id="IPR045714">
    <property type="entry name" value="DUF6070"/>
</dbReference>
<evidence type="ECO:0008006" key="3">
    <source>
        <dbReference type="Google" id="ProtNLM"/>
    </source>
</evidence>
<evidence type="ECO:0000313" key="1">
    <source>
        <dbReference type="EMBL" id="CUN01503.1"/>
    </source>
</evidence>
<reference evidence="1 2" key="1">
    <citation type="submission" date="2015-09" db="EMBL/GenBank/DDBJ databases">
        <authorList>
            <consortium name="Pathogen Informatics"/>
        </authorList>
    </citation>
    <scope>NUCLEOTIDE SEQUENCE [LARGE SCALE GENOMIC DNA]</scope>
    <source>
        <strain evidence="1 2">2789STDY5834962</strain>
    </source>
</reference>
<organism evidence="1 2">
    <name type="scientific">Coprococcus comes</name>
    <dbReference type="NCBI Taxonomy" id="410072"/>
    <lineage>
        <taxon>Bacteria</taxon>
        <taxon>Bacillati</taxon>
        <taxon>Bacillota</taxon>
        <taxon>Clostridia</taxon>
        <taxon>Lachnospirales</taxon>
        <taxon>Lachnospiraceae</taxon>
        <taxon>Coprococcus</taxon>
    </lineage>
</organism>
<gene>
    <name evidence="1" type="ORF">ERS852574_02152</name>
</gene>
<accession>A0A173TFB9</accession>
<proteinExistence type="predicted"/>
<dbReference type="Proteomes" id="UP000095727">
    <property type="component" value="Unassembled WGS sequence"/>
</dbReference>
<dbReference type="Pfam" id="PF19546">
    <property type="entry name" value="DUF6070"/>
    <property type="match status" value="1"/>
</dbReference>